<proteinExistence type="inferred from homology"/>
<comment type="function">
    <text evidence="3">Essential component of the SCF (SKP1-CUL1-F-box protein) E3 ubiquitin ligase complexes, which mediate the ubiquitination and subsequent proteasomal degradation of target proteins.</text>
</comment>
<dbReference type="UniPathway" id="UPA00143"/>
<evidence type="ECO:0000256" key="3">
    <source>
        <dbReference type="PIRNR" id="PIRNR028729"/>
    </source>
</evidence>
<evidence type="ECO:0000313" key="8">
    <source>
        <dbReference type="Proteomes" id="UP000320333"/>
    </source>
</evidence>
<dbReference type="InterPro" id="IPR001232">
    <property type="entry name" value="SKP1-like"/>
</dbReference>
<keyword evidence="2 3" id="KW-0833">Ubl conjugation pathway</keyword>
<organism evidence="7 8">
    <name type="scientific">Chytriomyces confervae</name>
    <dbReference type="NCBI Taxonomy" id="246404"/>
    <lineage>
        <taxon>Eukaryota</taxon>
        <taxon>Fungi</taxon>
        <taxon>Fungi incertae sedis</taxon>
        <taxon>Chytridiomycota</taxon>
        <taxon>Chytridiomycota incertae sedis</taxon>
        <taxon>Chytridiomycetes</taxon>
        <taxon>Chytridiales</taxon>
        <taxon>Chytriomycetaceae</taxon>
        <taxon>Chytriomyces</taxon>
    </lineage>
</organism>
<dbReference type="FunFam" id="3.30.710.10:FF:000026">
    <property type="entry name" value="E3 ubiquitin ligase complex SCF subunit"/>
    <property type="match status" value="1"/>
</dbReference>
<dbReference type="InterPro" id="IPR016073">
    <property type="entry name" value="Skp1_comp_POZ"/>
</dbReference>
<sequence>MRFITLAWVIGQLAAAATVRITSSDNQEFTVPHDIACQSQLIKNMIKDVGDADKVSISLPNVSGAILRKVLEYATMHKDDPPEVPEIEPKLSWSSNDIEDRDKQFLNLDQETLFEIILAAKYLDMKSLLGVGTKTVGNMIKGKTVEEVRAVFNIVKDYTPEEEELIRKEKEWLEDHRRINTNNNAE</sequence>
<protein>
    <recommendedName>
        <fullName evidence="3">E3 ubiquitin ligase complex SCF subunit</fullName>
    </recommendedName>
</protein>
<feature type="chain" id="PRO_5021406752" description="E3 ubiquitin ligase complex SCF subunit" evidence="4">
    <location>
        <begin position="17"/>
        <end position="186"/>
    </location>
</feature>
<dbReference type="InterPro" id="IPR011333">
    <property type="entry name" value="SKP1/BTB/POZ_sf"/>
</dbReference>
<evidence type="ECO:0000259" key="6">
    <source>
        <dbReference type="Pfam" id="PF03931"/>
    </source>
</evidence>
<dbReference type="OrthoDB" id="2342932at2759"/>
<gene>
    <name evidence="7" type="ORF">CcCBS67573_g03880</name>
</gene>
<evidence type="ECO:0000259" key="5">
    <source>
        <dbReference type="Pfam" id="PF01466"/>
    </source>
</evidence>
<dbReference type="SUPFAM" id="SSF81382">
    <property type="entry name" value="Skp1 dimerisation domain-like"/>
    <property type="match status" value="1"/>
</dbReference>
<name>A0A507FGW4_9FUNG</name>
<feature type="domain" description="SKP1 component POZ" evidence="6">
    <location>
        <begin position="19"/>
        <end position="78"/>
    </location>
</feature>
<comment type="pathway">
    <text evidence="3">Protein modification; protein ubiquitination.</text>
</comment>
<dbReference type="Pfam" id="PF03931">
    <property type="entry name" value="Skp1_POZ"/>
    <property type="match status" value="1"/>
</dbReference>
<dbReference type="InterPro" id="IPR016897">
    <property type="entry name" value="SKP1"/>
</dbReference>
<evidence type="ECO:0000313" key="7">
    <source>
        <dbReference type="EMBL" id="TPX74855.1"/>
    </source>
</evidence>
<dbReference type="EMBL" id="QEAP01000105">
    <property type="protein sequence ID" value="TPX74855.1"/>
    <property type="molecule type" value="Genomic_DNA"/>
</dbReference>
<dbReference type="SUPFAM" id="SSF54695">
    <property type="entry name" value="POZ domain"/>
    <property type="match status" value="1"/>
</dbReference>
<dbReference type="PANTHER" id="PTHR11165">
    <property type="entry name" value="SKP1"/>
    <property type="match status" value="1"/>
</dbReference>
<dbReference type="GO" id="GO:0006511">
    <property type="term" value="P:ubiquitin-dependent protein catabolic process"/>
    <property type="evidence" value="ECO:0007669"/>
    <property type="project" value="InterPro"/>
</dbReference>
<comment type="caution">
    <text evidence="7">The sequence shown here is derived from an EMBL/GenBank/DDBJ whole genome shotgun (WGS) entry which is preliminary data.</text>
</comment>
<keyword evidence="4" id="KW-0732">Signal</keyword>
<dbReference type="SMART" id="SM00512">
    <property type="entry name" value="Skp1"/>
    <property type="match status" value="1"/>
</dbReference>
<comment type="similarity">
    <text evidence="1 3">Belongs to the SKP1 family.</text>
</comment>
<dbReference type="STRING" id="246404.A0A507FGW4"/>
<dbReference type="AlphaFoldDB" id="A0A507FGW4"/>
<evidence type="ECO:0000256" key="2">
    <source>
        <dbReference type="ARBA" id="ARBA00022786"/>
    </source>
</evidence>
<comment type="subunit">
    <text evidence="3">Component of the SCF (SKP1-CUL1-F-box protein) E3 ubiquitin ligase complexes.</text>
</comment>
<dbReference type="PIRSF" id="PIRSF028729">
    <property type="entry name" value="E3_ubiquit_lig_SCF_Skp"/>
    <property type="match status" value="1"/>
</dbReference>
<dbReference type="Proteomes" id="UP000320333">
    <property type="component" value="Unassembled WGS sequence"/>
</dbReference>
<evidence type="ECO:0000256" key="1">
    <source>
        <dbReference type="ARBA" id="ARBA00009993"/>
    </source>
</evidence>
<dbReference type="InterPro" id="IPR016072">
    <property type="entry name" value="Skp1_comp_dimer"/>
</dbReference>
<dbReference type="InterPro" id="IPR036296">
    <property type="entry name" value="SKP1-like_dim_sf"/>
</dbReference>
<reference evidence="7 8" key="1">
    <citation type="journal article" date="2019" name="Sci. Rep.">
        <title>Comparative genomics of chytrid fungi reveal insights into the obligate biotrophic and pathogenic lifestyle of Synchytrium endobioticum.</title>
        <authorList>
            <person name="van de Vossenberg B.T.L.H."/>
            <person name="Warris S."/>
            <person name="Nguyen H.D.T."/>
            <person name="van Gent-Pelzer M.P.E."/>
            <person name="Joly D.L."/>
            <person name="van de Geest H.C."/>
            <person name="Bonants P.J.M."/>
            <person name="Smith D.S."/>
            <person name="Levesque C.A."/>
            <person name="van der Lee T.A.J."/>
        </authorList>
    </citation>
    <scope>NUCLEOTIDE SEQUENCE [LARGE SCALE GENOMIC DNA]</scope>
    <source>
        <strain evidence="7 8">CBS 675.73</strain>
    </source>
</reference>
<accession>A0A507FGW4</accession>
<keyword evidence="8" id="KW-1185">Reference proteome</keyword>
<dbReference type="CDD" id="cd18322">
    <property type="entry name" value="BTB_POZ_SKP1"/>
    <property type="match status" value="1"/>
</dbReference>
<dbReference type="GO" id="GO:0016567">
    <property type="term" value="P:protein ubiquitination"/>
    <property type="evidence" value="ECO:0007669"/>
    <property type="project" value="UniProtKB-UniPathway"/>
</dbReference>
<dbReference type="Pfam" id="PF01466">
    <property type="entry name" value="Skp1"/>
    <property type="match status" value="1"/>
</dbReference>
<dbReference type="Gene3D" id="3.30.710.10">
    <property type="entry name" value="Potassium Channel Kv1.1, Chain A"/>
    <property type="match status" value="1"/>
</dbReference>
<feature type="signal peptide" evidence="4">
    <location>
        <begin position="1"/>
        <end position="16"/>
    </location>
</feature>
<evidence type="ECO:0000256" key="4">
    <source>
        <dbReference type="SAM" id="SignalP"/>
    </source>
</evidence>
<feature type="domain" description="SKP1 component dimerisation" evidence="5">
    <location>
        <begin position="126"/>
        <end position="172"/>
    </location>
</feature>